<dbReference type="SUPFAM" id="SSF51735">
    <property type="entry name" value="NAD(P)-binding Rossmann-fold domains"/>
    <property type="match status" value="1"/>
</dbReference>
<comment type="similarity">
    <text evidence="1 3">Belongs to the short-chain dehydrogenases/reductases (SDR) family.</text>
</comment>
<evidence type="ECO:0000313" key="4">
    <source>
        <dbReference type="EMBL" id="MBD8506973.1"/>
    </source>
</evidence>
<dbReference type="InterPro" id="IPR020904">
    <property type="entry name" value="Sc_DH/Rdtase_CS"/>
</dbReference>
<dbReference type="PROSITE" id="PS00061">
    <property type="entry name" value="ADH_SHORT"/>
    <property type="match status" value="1"/>
</dbReference>
<evidence type="ECO:0000313" key="5">
    <source>
        <dbReference type="Proteomes" id="UP000642993"/>
    </source>
</evidence>
<dbReference type="PRINTS" id="PR00081">
    <property type="entry name" value="GDHRDH"/>
</dbReference>
<evidence type="ECO:0000256" key="3">
    <source>
        <dbReference type="RuleBase" id="RU000363"/>
    </source>
</evidence>
<proteinExistence type="inferred from homology"/>
<dbReference type="PRINTS" id="PR00080">
    <property type="entry name" value="SDRFAMILY"/>
</dbReference>
<gene>
    <name evidence="4" type="ORF">HT102_10775</name>
</gene>
<dbReference type="InterPro" id="IPR036291">
    <property type="entry name" value="NAD(P)-bd_dom_sf"/>
</dbReference>
<keyword evidence="5" id="KW-1185">Reference proteome</keyword>
<keyword evidence="2" id="KW-0560">Oxidoreductase</keyword>
<dbReference type="GO" id="GO:0016491">
    <property type="term" value="F:oxidoreductase activity"/>
    <property type="evidence" value="ECO:0007669"/>
    <property type="project" value="UniProtKB-KW"/>
</dbReference>
<dbReference type="Pfam" id="PF00106">
    <property type="entry name" value="adh_short"/>
    <property type="match status" value="1"/>
</dbReference>
<dbReference type="EMBL" id="JACYWE010000006">
    <property type="protein sequence ID" value="MBD8506973.1"/>
    <property type="molecule type" value="Genomic_DNA"/>
</dbReference>
<dbReference type="AlphaFoldDB" id="A0A927PLL6"/>
<dbReference type="RefSeq" id="WP_192039441.1">
    <property type="nucleotide sequence ID" value="NZ_JACYWE010000006.1"/>
</dbReference>
<reference evidence="4" key="1">
    <citation type="submission" date="2020-09" db="EMBL/GenBank/DDBJ databases">
        <title>Hoyosella lacisalsi sp. nov., a halotolerant actinobacterium isolated from soil of Lake Gudzhirganskoe.</title>
        <authorList>
            <person name="Yang Q."/>
            <person name="Guo P.Y."/>
            <person name="Liu S.W."/>
            <person name="Li F.N."/>
            <person name="Sun C.H."/>
        </authorList>
    </citation>
    <scope>NUCLEOTIDE SEQUENCE</scope>
    <source>
        <strain evidence="4">G463</strain>
    </source>
</reference>
<dbReference type="PANTHER" id="PTHR43658">
    <property type="entry name" value="SHORT-CHAIN DEHYDROGENASE/REDUCTASE"/>
    <property type="match status" value="1"/>
</dbReference>
<accession>A0A927PLL6</accession>
<organism evidence="4 5">
    <name type="scientific">Lolliginicoccus lacisalsi</name>
    <dbReference type="NCBI Taxonomy" id="2742202"/>
    <lineage>
        <taxon>Bacteria</taxon>
        <taxon>Bacillati</taxon>
        <taxon>Actinomycetota</taxon>
        <taxon>Actinomycetes</taxon>
        <taxon>Mycobacteriales</taxon>
        <taxon>Hoyosellaceae</taxon>
        <taxon>Lolliginicoccus</taxon>
    </lineage>
</organism>
<evidence type="ECO:0000256" key="1">
    <source>
        <dbReference type="ARBA" id="ARBA00006484"/>
    </source>
</evidence>
<dbReference type="InterPro" id="IPR002347">
    <property type="entry name" value="SDR_fam"/>
</dbReference>
<sequence length="254" mass="26168">MNISGSAAIVTGAASGLGAATAAALVESGATVYGLDLASSIERAGAAPAGITLIATDVTSDTEVQAAIEQVVAGSEPLRIAVNCAGVGWAGRILSKHGPHDLELFRTVITVNLLGTFNVMRLAAEAIAKTEPIDEHGQRGVIINTASVAAFEGQVGQIAYSASKGGVHGMTVPAARDLAQFGIRVNTIAPGIVDTPMLAGVTEEYRLGLSEGVPFPKRLAQPAEFAQLARMIVEHDYINGETIRMDGALRMAPR</sequence>
<protein>
    <submittedName>
        <fullName evidence="4">SDR family NAD(P)-dependent oxidoreductase</fullName>
    </submittedName>
</protein>
<dbReference type="PANTHER" id="PTHR43658:SF8">
    <property type="entry name" value="17-BETA-HYDROXYSTEROID DEHYDROGENASE 14-RELATED"/>
    <property type="match status" value="1"/>
</dbReference>
<name>A0A927PLL6_9ACTN</name>
<dbReference type="Proteomes" id="UP000642993">
    <property type="component" value="Unassembled WGS sequence"/>
</dbReference>
<dbReference type="Gene3D" id="3.40.50.720">
    <property type="entry name" value="NAD(P)-binding Rossmann-like Domain"/>
    <property type="match status" value="1"/>
</dbReference>
<comment type="caution">
    <text evidence="4">The sequence shown here is derived from an EMBL/GenBank/DDBJ whole genome shotgun (WGS) entry which is preliminary data.</text>
</comment>
<evidence type="ECO:0000256" key="2">
    <source>
        <dbReference type="ARBA" id="ARBA00023002"/>
    </source>
</evidence>